<dbReference type="EMBL" id="CAUYUJ010014972">
    <property type="protein sequence ID" value="CAK0848367.1"/>
    <property type="molecule type" value="Genomic_DNA"/>
</dbReference>
<organism evidence="2 3">
    <name type="scientific">Prorocentrum cordatum</name>
    <dbReference type="NCBI Taxonomy" id="2364126"/>
    <lineage>
        <taxon>Eukaryota</taxon>
        <taxon>Sar</taxon>
        <taxon>Alveolata</taxon>
        <taxon>Dinophyceae</taxon>
        <taxon>Prorocentrales</taxon>
        <taxon>Prorocentraceae</taxon>
        <taxon>Prorocentrum</taxon>
    </lineage>
</organism>
<evidence type="ECO:0000256" key="1">
    <source>
        <dbReference type="SAM" id="MobiDB-lite"/>
    </source>
</evidence>
<protein>
    <submittedName>
        <fullName evidence="2">Uncharacterized protein</fullName>
    </submittedName>
</protein>
<sequence>VQWVARESRLDVAGGASILAGAMPNPTVGHAVTLIKVCKYLKATASQKITIWALDPLSLTFVTASDASGPGSASRGGSQGAWIVMAADAAIRANQRARVSVLSWRSQRLKRVISSTVAAETLSLSGAIAEAQWLHVLWRDTVFGDVNRPSWNTSASPFSVVMSAGCSLHEQAAALCIVDAKSVFDTLSKNAAGQDACPERPGRPDASLQDACSEKPERPDASLPCGFPYRSRTR</sequence>
<gene>
    <name evidence="2" type="ORF">PCOR1329_LOCUS41315</name>
</gene>
<evidence type="ECO:0000313" key="2">
    <source>
        <dbReference type="EMBL" id="CAK0848367.1"/>
    </source>
</evidence>
<evidence type="ECO:0000313" key="3">
    <source>
        <dbReference type="Proteomes" id="UP001189429"/>
    </source>
</evidence>
<proteinExistence type="predicted"/>
<dbReference type="Proteomes" id="UP001189429">
    <property type="component" value="Unassembled WGS sequence"/>
</dbReference>
<accession>A0ABN9TQK1</accession>
<feature type="region of interest" description="Disordered" evidence="1">
    <location>
        <begin position="192"/>
        <end position="234"/>
    </location>
</feature>
<feature type="non-terminal residue" evidence="2">
    <location>
        <position position="1"/>
    </location>
</feature>
<comment type="caution">
    <text evidence="2">The sequence shown here is derived from an EMBL/GenBank/DDBJ whole genome shotgun (WGS) entry which is preliminary data.</text>
</comment>
<reference evidence="2" key="1">
    <citation type="submission" date="2023-10" db="EMBL/GenBank/DDBJ databases">
        <authorList>
            <person name="Chen Y."/>
            <person name="Shah S."/>
            <person name="Dougan E. K."/>
            <person name="Thang M."/>
            <person name="Chan C."/>
        </authorList>
    </citation>
    <scope>NUCLEOTIDE SEQUENCE [LARGE SCALE GENOMIC DNA]</scope>
</reference>
<name>A0ABN9TQK1_9DINO</name>
<keyword evidence="3" id="KW-1185">Reference proteome</keyword>